<accession>W2UPB0</accession>
<evidence type="ECO:0000313" key="2">
    <source>
        <dbReference type="Proteomes" id="UP000018850"/>
    </source>
</evidence>
<dbReference type="EMBL" id="AYXY01000019">
    <property type="protein sequence ID" value="ETN95759.1"/>
    <property type="molecule type" value="Genomic_DNA"/>
</dbReference>
<protein>
    <submittedName>
        <fullName evidence="1">Uncharacterized protein</fullName>
    </submittedName>
</protein>
<dbReference type="Proteomes" id="UP000018850">
    <property type="component" value="Unassembled WGS sequence"/>
</dbReference>
<reference evidence="1 2" key="2">
    <citation type="journal article" date="2016" name="Genome Announc.">
        <title>Draft Genome Sequence of Zhouia amylolytica AD3, Isolated from Tidal Flat Sediment.</title>
        <authorList>
            <person name="Jia B."/>
            <person name="Jin H.M."/>
            <person name="Lee H.J."/>
            <person name="Jeon C.O."/>
        </authorList>
    </citation>
    <scope>NUCLEOTIDE SEQUENCE [LARGE SCALE GENOMIC DNA]</scope>
    <source>
        <strain evidence="1 2">AD3</strain>
    </source>
</reference>
<dbReference type="AlphaFoldDB" id="W2UPB0"/>
<sequence length="88" mass="10292">MELNCSVLQTTSLLGLKSQKTKMSWVFNDQFPVFLAINHALYITKNHTNKTDKLLNFIYYENITINNYFSPAPPDRCGHFVYTVLRMQ</sequence>
<name>W2UPB0_9FLAO</name>
<evidence type="ECO:0000313" key="1">
    <source>
        <dbReference type="EMBL" id="ETN95759.1"/>
    </source>
</evidence>
<reference evidence="2" key="1">
    <citation type="submission" date="2013-11" db="EMBL/GenBank/DDBJ databases">
        <title>Draft genome sequence from a member of Zhouia, isolated tidal flat.</title>
        <authorList>
            <person name="Jin H."/>
            <person name="Jeon C.O."/>
        </authorList>
    </citation>
    <scope>NUCLEOTIDE SEQUENCE [LARGE SCALE GENOMIC DNA]</scope>
    <source>
        <strain evidence="2">AD3</strain>
    </source>
</reference>
<keyword evidence="2" id="KW-1185">Reference proteome</keyword>
<organism evidence="1 2">
    <name type="scientific">Zhouia amylolytica AD3</name>
    <dbReference type="NCBI Taxonomy" id="1286632"/>
    <lineage>
        <taxon>Bacteria</taxon>
        <taxon>Pseudomonadati</taxon>
        <taxon>Bacteroidota</taxon>
        <taxon>Flavobacteriia</taxon>
        <taxon>Flavobacteriales</taxon>
        <taxon>Flavobacteriaceae</taxon>
        <taxon>Zhouia</taxon>
    </lineage>
</organism>
<comment type="caution">
    <text evidence="1">The sequence shown here is derived from an EMBL/GenBank/DDBJ whole genome shotgun (WGS) entry which is preliminary data.</text>
</comment>
<gene>
    <name evidence="1" type="ORF">P278_14810</name>
</gene>
<proteinExistence type="predicted"/>